<name>A0A8S1R1I2_9CILI</name>
<dbReference type="Proteomes" id="UP000692954">
    <property type="component" value="Unassembled WGS sequence"/>
</dbReference>
<proteinExistence type="predicted"/>
<dbReference type="EMBL" id="CAJJDN010000131">
    <property type="protein sequence ID" value="CAD8121233.1"/>
    <property type="molecule type" value="Genomic_DNA"/>
</dbReference>
<evidence type="ECO:0000313" key="1">
    <source>
        <dbReference type="EMBL" id="CAD8121233.1"/>
    </source>
</evidence>
<reference evidence="1" key="1">
    <citation type="submission" date="2021-01" db="EMBL/GenBank/DDBJ databases">
        <authorList>
            <consortium name="Genoscope - CEA"/>
            <person name="William W."/>
        </authorList>
    </citation>
    <scope>NUCLEOTIDE SEQUENCE</scope>
</reference>
<accession>A0A8S1R1I2</accession>
<organism evidence="1 2">
    <name type="scientific">Paramecium sonneborni</name>
    <dbReference type="NCBI Taxonomy" id="65129"/>
    <lineage>
        <taxon>Eukaryota</taxon>
        <taxon>Sar</taxon>
        <taxon>Alveolata</taxon>
        <taxon>Ciliophora</taxon>
        <taxon>Intramacronucleata</taxon>
        <taxon>Oligohymenophorea</taxon>
        <taxon>Peniculida</taxon>
        <taxon>Parameciidae</taxon>
        <taxon>Paramecium</taxon>
    </lineage>
</organism>
<keyword evidence="2" id="KW-1185">Reference proteome</keyword>
<dbReference type="AlphaFoldDB" id="A0A8S1R1I2"/>
<evidence type="ECO:0000313" key="2">
    <source>
        <dbReference type="Proteomes" id="UP000692954"/>
    </source>
</evidence>
<comment type="caution">
    <text evidence="1">The sequence shown here is derived from an EMBL/GenBank/DDBJ whole genome shotgun (WGS) entry which is preliminary data.</text>
</comment>
<gene>
    <name evidence="1" type="ORF">PSON_ATCC_30995.1.T1310031</name>
</gene>
<protein>
    <submittedName>
        <fullName evidence="1">Uncharacterized protein</fullName>
    </submittedName>
</protein>
<sequence length="74" mass="8876">MKTNKRLINIRRLQQQLQIQEKSMLKINFWKRDTNNINLDLIGMLNDLNFNSILNKLNKIQVKRTQSQSKFCSI</sequence>